<evidence type="ECO:0000313" key="3">
    <source>
        <dbReference type="EMBL" id="KZV89164.1"/>
    </source>
</evidence>
<dbReference type="Proteomes" id="UP000077266">
    <property type="component" value="Unassembled WGS sequence"/>
</dbReference>
<evidence type="ECO:0000259" key="1">
    <source>
        <dbReference type="Pfam" id="PF03795"/>
    </source>
</evidence>
<dbReference type="EMBL" id="KV426080">
    <property type="protein sequence ID" value="KZV89164.1"/>
    <property type="molecule type" value="Genomic_DNA"/>
</dbReference>
<gene>
    <name evidence="3" type="ORF">EXIGLDRAFT_838716</name>
    <name evidence="2" type="ORF">EXIGLDRAFT_843271</name>
</gene>
<dbReference type="AlphaFoldDB" id="A0A165FKX9"/>
<dbReference type="InterPro" id="IPR005545">
    <property type="entry name" value="YCII"/>
</dbReference>
<dbReference type="EMBL" id="KV426292">
    <property type="protein sequence ID" value="KZV83040.1"/>
    <property type="molecule type" value="Genomic_DNA"/>
</dbReference>
<dbReference type="InterPro" id="IPR011008">
    <property type="entry name" value="Dimeric_a/b-barrel"/>
</dbReference>
<proteinExistence type="predicted"/>
<evidence type="ECO:0000313" key="4">
    <source>
        <dbReference type="Proteomes" id="UP000077266"/>
    </source>
</evidence>
<protein>
    <recommendedName>
        <fullName evidence="1">YCII-related domain-containing protein</fullName>
    </recommendedName>
</protein>
<dbReference type="InterPro" id="IPR051807">
    <property type="entry name" value="Sec-metab_biosynth-assoc"/>
</dbReference>
<name>A0A165FKX9_EXIGL</name>
<organism evidence="3 4">
    <name type="scientific">Exidia glandulosa HHB12029</name>
    <dbReference type="NCBI Taxonomy" id="1314781"/>
    <lineage>
        <taxon>Eukaryota</taxon>
        <taxon>Fungi</taxon>
        <taxon>Dikarya</taxon>
        <taxon>Basidiomycota</taxon>
        <taxon>Agaricomycotina</taxon>
        <taxon>Agaricomycetes</taxon>
        <taxon>Auriculariales</taxon>
        <taxon>Exidiaceae</taxon>
        <taxon>Exidia</taxon>
    </lineage>
</organism>
<feature type="domain" description="YCII-related" evidence="1">
    <location>
        <begin position="8"/>
        <end position="90"/>
    </location>
</feature>
<accession>A0A165FKX9</accession>
<evidence type="ECO:0000313" key="2">
    <source>
        <dbReference type="EMBL" id="KZV83040.1"/>
    </source>
</evidence>
<dbReference type="Gene3D" id="3.30.70.1060">
    <property type="entry name" value="Dimeric alpha+beta barrel"/>
    <property type="match status" value="1"/>
</dbReference>
<reference evidence="3 4" key="1">
    <citation type="journal article" date="2016" name="Mol. Biol. Evol.">
        <title>Comparative Genomics of Early-Diverging Mushroom-Forming Fungi Provides Insights into the Origins of Lignocellulose Decay Capabilities.</title>
        <authorList>
            <person name="Nagy L.G."/>
            <person name="Riley R."/>
            <person name="Tritt A."/>
            <person name="Adam C."/>
            <person name="Daum C."/>
            <person name="Floudas D."/>
            <person name="Sun H."/>
            <person name="Yadav J.S."/>
            <person name="Pangilinan J."/>
            <person name="Larsson K.H."/>
            <person name="Matsuura K."/>
            <person name="Barry K."/>
            <person name="Labutti K."/>
            <person name="Kuo R."/>
            <person name="Ohm R.A."/>
            <person name="Bhattacharya S.S."/>
            <person name="Shirouzu T."/>
            <person name="Yoshinaga Y."/>
            <person name="Martin F.M."/>
            <person name="Grigoriev I.V."/>
            <person name="Hibbett D.S."/>
        </authorList>
    </citation>
    <scope>NUCLEOTIDE SEQUENCE [LARGE SCALE GENOMIC DNA]</scope>
    <source>
        <strain evidence="3 4">HHB12029</strain>
    </source>
</reference>
<dbReference type="PANTHER" id="PTHR33606:SF3">
    <property type="entry name" value="PROTEIN YCII"/>
    <property type="match status" value="1"/>
</dbReference>
<dbReference type="PANTHER" id="PTHR33606">
    <property type="entry name" value="PROTEIN YCII"/>
    <property type="match status" value="1"/>
</dbReference>
<dbReference type="SUPFAM" id="SSF54909">
    <property type="entry name" value="Dimeric alpha+beta barrel"/>
    <property type="match status" value="1"/>
</dbReference>
<sequence length="99" mass="11083">MSLPPVTNYLVVAYDVPDSKRPVHREEHLAGAKAAHDDGRLPVAGAMFDEGATKMIGSTMLFKAESLEAVRKIIESDPYYINGVWDKERITILPFFRGY</sequence>
<dbReference type="Pfam" id="PF03795">
    <property type="entry name" value="YCII"/>
    <property type="match status" value="1"/>
</dbReference>
<dbReference type="OrthoDB" id="5519740at2759"/>
<keyword evidence="4" id="KW-1185">Reference proteome</keyword>